<feature type="region of interest" description="Disordered" evidence="1">
    <location>
        <begin position="41"/>
        <end position="63"/>
    </location>
</feature>
<dbReference type="Proteomes" id="UP001221142">
    <property type="component" value="Unassembled WGS sequence"/>
</dbReference>
<evidence type="ECO:0000256" key="1">
    <source>
        <dbReference type="SAM" id="MobiDB-lite"/>
    </source>
</evidence>
<sequence length="173" mass="19713">MQIMRSSLLSNLLGNLDLEDCDFDCWLSNENYNSLTATFATEEVEPSPDDDREEVDDFNWDGNDPTLDTYGNGRGMHGNLEEAEITIGHVTRAFYQRLIEQTGVISQYIQSLNFYTGPKAERGTHNFCSTRPKIWPCLISRGKILKNCIWGLFGSLNLIPKSESQNYGPFPRY</sequence>
<gene>
    <name evidence="2" type="ORF">FB45DRAFT_1006367</name>
</gene>
<reference evidence="2" key="1">
    <citation type="submission" date="2023-03" db="EMBL/GenBank/DDBJ databases">
        <title>Massive genome expansion in bonnet fungi (Mycena s.s.) driven by repeated elements and novel gene families across ecological guilds.</title>
        <authorList>
            <consortium name="Lawrence Berkeley National Laboratory"/>
            <person name="Harder C.B."/>
            <person name="Miyauchi S."/>
            <person name="Viragh M."/>
            <person name="Kuo A."/>
            <person name="Thoen E."/>
            <person name="Andreopoulos B."/>
            <person name="Lu D."/>
            <person name="Skrede I."/>
            <person name="Drula E."/>
            <person name="Henrissat B."/>
            <person name="Morin E."/>
            <person name="Kohler A."/>
            <person name="Barry K."/>
            <person name="LaButti K."/>
            <person name="Morin E."/>
            <person name="Salamov A."/>
            <person name="Lipzen A."/>
            <person name="Mereny Z."/>
            <person name="Hegedus B."/>
            <person name="Baldrian P."/>
            <person name="Stursova M."/>
            <person name="Weitz H."/>
            <person name="Taylor A."/>
            <person name="Grigoriev I.V."/>
            <person name="Nagy L.G."/>
            <person name="Martin F."/>
            <person name="Kauserud H."/>
        </authorList>
    </citation>
    <scope>NUCLEOTIDE SEQUENCE</scope>
    <source>
        <strain evidence="2">9284</strain>
    </source>
</reference>
<feature type="compositionally biased region" description="Acidic residues" evidence="1">
    <location>
        <begin position="42"/>
        <end position="59"/>
    </location>
</feature>
<accession>A0AAD7BJ54</accession>
<evidence type="ECO:0000313" key="3">
    <source>
        <dbReference type="Proteomes" id="UP001221142"/>
    </source>
</evidence>
<organism evidence="2 3">
    <name type="scientific">Roridomyces roridus</name>
    <dbReference type="NCBI Taxonomy" id="1738132"/>
    <lineage>
        <taxon>Eukaryota</taxon>
        <taxon>Fungi</taxon>
        <taxon>Dikarya</taxon>
        <taxon>Basidiomycota</taxon>
        <taxon>Agaricomycotina</taxon>
        <taxon>Agaricomycetes</taxon>
        <taxon>Agaricomycetidae</taxon>
        <taxon>Agaricales</taxon>
        <taxon>Marasmiineae</taxon>
        <taxon>Mycenaceae</taxon>
        <taxon>Roridomyces</taxon>
    </lineage>
</organism>
<dbReference type="AlphaFoldDB" id="A0AAD7BJ54"/>
<keyword evidence="3" id="KW-1185">Reference proteome</keyword>
<proteinExistence type="predicted"/>
<protein>
    <submittedName>
        <fullName evidence="2">Uncharacterized protein</fullName>
    </submittedName>
</protein>
<name>A0AAD7BJ54_9AGAR</name>
<evidence type="ECO:0000313" key="2">
    <source>
        <dbReference type="EMBL" id="KAJ7622504.1"/>
    </source>
</evidence>
<comment type="caution">
    <text evidence="2">The sequence shown here is derived from an EMBL/GenBank/DDBJ whole genome shotgun (WGS) entry which is preliminary data.</text>
</comment>
<dbReference type="EMBL" id="JARKIF010000015">
    <property type="protein sequence ID" value="KAJ7622504.1"/>
    <property type="molecule type" value="Genomic_DNA"/>
</dbReference>